<evidence type="ECO:0000313" key="1">
    <source>
        <dbReference type="EMBL" id="QBK90470.1"/>
    </source>
</evidence>
<protein>
    <submittedName>
        <fullName evidence="1">Uncharacterized protein</fullName>
    </submittedName>
</protein>
<sequence>MNITHEAKQAIEKLCQSPIGQLVIQRLCPRGLDDTLTNYRYTYPTITARVLYKILFDRLLSGSVDRSIPEIKLPYRIEDSLCLIADSYDYPRSLVVELVKIFKLVCQVRLGLFHRRTDRIRLLTELSSLTVAAEIIEDIDAQCTKAILNFLDLKHRIFYQLAISWLLSYPKNHSYNRKYIITQIKFRNLNELITVSSKPLFQMMLALCV</sequence>
<proteinExistence type="predicted"/>
<name>A0A481Z5W1_9VIRU</name>
<reference evidence="1" key="1">
    <citation type="journal article" date="2019" name="MBio">
        <title>Virus Genomes from Deep Sea Sediments Expand the Ocean Megavirome and Support Independent Origins of Viral Gigantism.</title>
        <authorList>
            <person name="Backstrom D."/>
            <person name="Yutin N."/>
            <person name="Jorgensen S.L."/>
            <person name="Dharamshi J."/>
            <person name="Homa F."/>
            <person name="Zaremba-Niedwiedzka K."/>
            <person name="Spang A."/>
            <person name="Wolf Y.I."/>
            <person name="Koonin E.V."/>
            <person name="Ettema T.J."/>
        </authorList>
    </citation>
    <scope>NUCLEOTIDE SEQUENCE</scope>
</reference>
<organism evidence="1">
    <name type="scientific">Pithovirus LCPAC103</name>
    <dbReference type="NCBI Taxonomy" id="2506588"/>
    <lineage>
        <taxon>Viruses</taxon>
        <taxon>Pithoviruses</taxon>
    </lineage>
</organism>
<accession>A0A481Z5W1</accession>
<gene>
    <name evidence="1" type="ORF">LCPAC103_01510</name>
</gene>
<dbReference type="EMBL" id="MK500488">
    <property type="protein sequence ID" value="QBK90470.1"/>
    <property type="molecule type" value="Genomic_DNA"/>
</dbReference>